<accession>A0A850EUX7</accession>
<dbReference type="GO" id="GO:0006508">
    <property type="term" value="P:proteolysis"/>
    <property type="evidence" value="ECO:0007669"/>
    <property type="project" value="UniProtKB-KW"/>
</dbReference>
<evidence type="ECO:0000313" key="9">
    <source>
        <dbReference type="EMBL" id="NUU62632.1"/>
    </source>
</evidence>
<dbReference type="GO" id="GO:0008233">
    <property type="term" value="F:peptidase activity"/>
    <property type="evidence" value="ECO:0007669"/>
    <property type="project" value="UniProtKB-KW"/>
</dbReference>
<feature type="transmembrane region" description="Helical" evidence="8">
    <location>
        <begin position="56"/>
        <end position="73"/>
    </location>
</feature>
<evidence type="ECO:0000256" key="4">
    <source>
        <dbReference type="ARBA" id="ARBA00022692"/>
    </source>
</evidence>
<dbReference type="SMART" id="SM00793">
    <property type="entry name" value="AgrB"/>
    <property type="match status" value="1"/>
</dbReference>
<dbReference type="EMBL" id="JABWCS010000215">
    <property type="protein sequence ID" value="NUU62632.1"/>
    <property type="molecule type" value="Genomic_DNA"/>
</dbReference>
<comment type="caution">
    <text evidence="9">The sequence shown here is derived from an EMBL/GenBank/DDBJ whole genome shotgun (WGS) entry which is preliminary data.</text>
</comment>
<protein>
    <submittedName>
        <fullName evidence="9">Accessory gene regulator B family protein</fullName>
    </submittedName>
</protein>
<feature type="transmembrane region" description="Helical" evidence="8">
    <location>
        <begin position="28"/>
        <end position="50"/>
    </location>
</feature>
<dbReference type="RefSeq" id="WP_175373083.1">
    <property type="nucleotide sequence ID" value="NZ_JABWCS010000215.1"/>
</dbReference>
<keyword evidence="5" id="KW-0378">Hydrolase</keyword>
<evidence type="ECO:0000256" key="5">
    <source>
        <dbReference type="ARBA" id="ARBA00022801"/>
    </source>
</evidence>
<keyword evidence="3" id="KW-0645">Protease</keyword>
<keyword evidence="10" id="KW-1185">Reference proteome</keyword>
<keyword evidence="7 8" id="KW-0472">Membrane</keyword>
<gene>
    <name evidence="9" type="ORF">HPT30_20000</name>
</gene>
<keyword evidence="6 8" id="KW-1133">Transmembrane helix</keyword>
<evidence type="ECO:0000256" key="8">
    <source>
        <dbReference type="SAM" id="Phobius"/>
    </source>
</evidence>
<sequence>MNKLAYKIASLIKHTNPEETSSIEVMQYALNIILNTMVIFLGTLMLGWLLGNLNESIIFILCFSSLRFLSGGFHLKTATACNIVTILLCTLTPYLITLESNLVWIINSISLLIMFLFAPNPDKNAQIQPQWYPMLKKFSIILVSMNFFIGSAVIGLAFLAQSLTIIPWKRRIKS</sequence>
<organism evidence="9 10">
    <name type="scientific">Paenibacillus agri</name>
    <dbReference type="NCBI Taxonomy" id="2744309"/>
    <lineage>
        <taxon>Bacteria</taxon>
        <taxon>Bacillati</taxon>
        <taxon>Bacillota</taxon>
        <taxon>Bacilli</taxon>
        <taxon>Bacillales</taxon>
        <taxon>Paenibacillaceae</taxon>
        <taxon>Paenibacillus</taxon>
    </lineage>
</organism>
<dbReference type="AlphaFoldDB" id="A0A850EUX7"/>
<evidence type="ECO:0000256" key="7">
    <source>
        <dbReference type="ARBA" id="ARBA00023136"/>
    </source>
</evidence>
<dbReference type="InterPro" id="IPR006741">
    <property type="entry name" value="AgrB"/>
</dbReference>
<dbReference type="Pfam" id="PF04647">
    <property type="entry name" value="AgrB"/>
    <property type="match status" value="1"/>
</dbReference>
<keyword evidence="1" id="KW-1003">Cell membrane</keyword>
<keyword evidence="4 8" id="KW-0812">Transmembrane</keyword>
<evidence type="ECO:0000256" key="2">
    <source>
        <dbReference type="ARBA" id="ARBA00022654"/>
    </source>
</evidence>
<dbReference type="GO" id="GO:0016020">
    <property type="term" value="C:membrane"/>
    <property type="evidence" value="ECO:0007669"/>
    <property type="project" value="InterPro"/>
</dbReference>
<evidence type="ECO:0000313" key="10">
    <source>
        <dbReference type="Proteomes" id="UP000564806"/>
    </source>
</evidence>
<keyword evidence="2" id="KW-0673">Quorum sensing</keyword>
<dbReference type="Proteomes" id="UP000564806">
    <property type="component" value="Unassembled WGS sequence"/>
</dbReference>
<reference evidence="9" key="1">
    <citation type="submission" date="2020-06" db="EMBL/GenBank/DDBJ databases">
        <title>Paenibacillus sp. nov., isolated from soil.</title>
        <authorList>
            <person name="Seo Y.L."/>
        </authorList>
    </citation>
    <scope>NUCLEOTIDE SEQUENCE [LARGE SCALE GENOMIC DNA]</scope>
    <source>
        <strain evidence="9">JW14</strain>
    </source>
</reference>
<feature type="transmembrane region" description="Helical" evidence="8">
    <location>
        <begin position="140"/>
        <end position="160"/>
    </location>
</feature>
<proteinExistence type="predicted"/>
<feature type="transmembrane region" description="Helical" evidence="8">
    <location>
        <begin position="102"/>
        <end position="119"/>
    </location>
</feature>
<evidence type="ECO:0000256" key="3">
    <source>
        <dbReference type="ARBA" id="ARBA00022670"/>
    </source>
</evidence>
<name>A0A850EUX7_9BACL</name>
<dbReference type="GO" id="GO:0009372">
    <property type="term" value="P:quorum sensing"/>
    <property type="evidence" value="ECO:0007669"/>
    <property type="project" value="UniProtKB-KW"/>
</dbReference>
<evidence type="ECO:0000256" key="1">
    <source>
        <dbReference type="ARBA" id="ARBA00022475"/>
    </source>
</evidence>
<evidence type="ECO:0000256" key="6">
    <source>
        <dbReference type="ARBA" id="ARBA00022989"/>
    </source>
</evidence>